<feature type="transmembrane region" description="Helical" evidence="2">
    <location>
        <begin position="12"/>
        <end position="29"/>
    </location>
</feature>
<keyword evidence="5" id="KW-1185">Reference proteome</keyword>
<comment type="caution">
    <text evidence="4">The sequence shown here is derived from an EMBL/GenBank/DDBJ whole genome shotgun (WGS) entry which is preliminary data.</text>
</comment>
<organism evidence="4 6">
    <name type="scientific">Flavobacterium lindanitolerans</name>
    <dbReference type="NCBI Taxonomy" id="428988"/>
    <lineage>
        <taxon>Bacteria</taxon>
        <taxon>Pseudomonadati</taxon>
        <taxon>Bacteroidota</taxon>
        <taxon>Flavobacteriia</taxon>
        <taxon>Flavobacteriales</taxon>
        <taxon>Flavobacteriaceae</taxon>
        <taxon>Flavobacterium</taxon>
    </lineage>
</organism>
<feature type="transmembrane region" description="Helical" evidence="2">
    <location>
        <begin position="462"/>
        <end position="488"/>
    </location>
</feature>
<dbReference type="PANTHER" id="PTHR32063">
    <property type="match status" value="1"/>
</dbReference>
<evidence type="ECO:0000256" key="2">
    <source>
        <dbReference type="SAM" id="Phobius"/>
    </source>
</evidence>
<dbReference type="SUPFAM" id="SSF82866">
    <property type="entry name" value="Multidrug efflux transporter AcrB transmembrane domain"/>
    <property type="match status" value="2"/>
</dbReference>
<dbReference type="GO" id="GO:0042910">
    <property type="term" value="F:xenobiotic transmembrane transporter activity"/>
    <property type="evidence" value="ECO:0007669"/>
    <property type="project" value="TreeGrafter"/>
</dbReference>
<dbReference type="GO" id="GO:0005886">
    <property type="term" value="C:plasma membrane"/>
    <property type="evidence" value="ECO:0007669"/>
    <property type="project" value="TreeGrafter"/>
</dbReference>
<keyword evidence="2" id="KW-1133">Transmembrane helix</keyword>
<dbReference type="AlphaFoldDB" id="A0A497UIY0"/>
<dbReference type="Gene3D" id="1.20.1640.10">
    <property type="entry name" value="Multidrug efflux transporter AcrB transmembrane domain"/>
    <property type="match status" value="2"/>
</dbReference>
<dbReference type="Pfam" id="PF00873">
    <property type="entry name" value="ACR_tran"/>
    <property type="match status" value="1"/>
</dbReference>
<keyword evidence="2" id="KW-0472">Membrane</keyword>
<dbReference type="SUPFAM" id="SSF82714">
    <property type="entry name" value="Multidrug efflux transporter AcrB TolC docking domain, DN and DC subdomains"/>
    <property type="match status" value="2"/>
</dbReference>
<reference evidence="3 5" key="1">
    <citation type="submission" date="2017-12" db="EMBL/GenBank/DDBJ databases">
        <title>Genomic Encyclopedia of Type Strains, Phase III (KMG-III): the genomes of soil and plant-associated and newly described type strains.</title>
        <authorList>
            <person name="Whitman W."/>
        </authorList>
    </citation>
    <scope>NUCLEOTIDE SEQUENCE [LARGE SCALE GENOMIC DNA]</scope>
    <source>
        <strain evidence="3 5">IP-10</strain>
    </source>
</reference>
<evidence type="ECO:0000256" key="1">
    <source>
        <dbReference type="SAM" id="MobiDB-lite"/>
    </source>
</evidence>
<dbReference type="RefSeq" id="WP_056066314.1">
    <property type="nucleotide sequence ID" value="NZ_JAEUTX010000028.1"/>
</dbReference>
<name>A0A497UIY0_9FLAO</name>
<dbReference type="PRINTS" id="PR00702">
    <property type="entry name" value="ACRIFLAVINRP"/>
</dbReference>
<dbReference type="PANTHER" id="PTHR32063:SF8">
    <property type="entry name" value="CATION EFFLUX PROTEIN"/>
    <property type="match status" value="1"/>
</dbReference>
<sequence>MNLIRFALRKPISILVLVAGLFFFGIGAVRDVKVDILPKMNLPVIYLAHPFGGYTPNQMESYFAKNYVNVMLFANGVKSIETKNIQGLTLMKVTYYEDTNMAQAAAELSALSNRIQAAFPPGSQPPFIIRFDASSLPVGQLVLSSKTRSNNELQDLANVYVRASFTSIPGLLSPPPFGGSPRTIEINVDPDLLRSHNLTPDQIVDAIRINNQTAPSGNVRIGDQNYITPTNNTIKEIKDFEKIPLFKGGIQNLYLGDVATVKDGADITAGYALVNGKRSVYVSIAKAGDASTWDVVQKLKADLPKIQSTLPEDVKLSYEFDQSVYVINSVKSLITEGIIGAVLTGLMVLLFLGDRRAAIIVILTIPISIISGVLFLKLFGQTINLMSLSGLALAIGILVDESTVTIENIHQHLDMGKPKALAIWDACKEIALPKLLILLCILAVFAPAFTMKGIPGALFLPLALAIGFSMIISFLLSQTFVPVMANWLMKSHPKQKHGPEMTDDEAEFIASGLTPESEDDTFNQKKILVERKDFNNDGKISRFERFRNRFMRMLERLFPLRKPVALFYLLGITGLAILLLNVIGQDVFPKVNSSQFQMRLRAADGTRLERTEEKALKALKELENMVGKEHVSISSVYVGQHPSLFSVSPIYMFTAGPHEAVFQIGLKDYHADMDEFKDQFRERIKKILPDVKISFEPIELTDKVLSQGSPTPIEIRIAGKNKKLNEEYANKIIAKLNKISYFRDVQIAQPIKYPSLDINIDRTRAAQVGVDMNEISRSLIASTSSSRYTEKNTWIDEKAGLSYNVQVQVPLNKMKSVHDMGEIPLLKNSTRPVLSDVATITPSFTYGENDNLGAMPYISVTGNIHQTDLGTASKDVQKTIASLGELPRGLFIEPIGLSKVLGETMSSLQGGLLVAVVVIFLMLSANFQSFRISLVILTTVPAVVLGSLLLLLITGSTLNLQSYMGIIMSVGVSIANAVLLVTNAEQLRKHNGDALLSAREAASLRLRPILMTSVAMIAGMLPMAIGHGEGGDQVSPLGRAVIGGLLFSTFTVLIILPLIFAWVQGKTSTQSVSLDPEDKESKHYISSLHPQNEK</sequence>
<evidence type="ECO:0000313" key="6">
    <source>
        <dbReference type="Proteomes" id="UP000275027"/>
    </source>
</evidence>
<dbReference type="Gene3D" id="3.30.70.1440">
    <property type="entry name" value="Multidrug efflux transporter AcrB pore domain"/>
    <property type="match status" value="1"/>
</dbReference>
<keyword evidence="2" id="KW-0812">Transmembrane</keyword>
<dbReference type="EMBL" id="PJND01000008">
    <property type="protein sequence ID" value="PKW20849.1"/>
    <property type="molecule type" value="Genomic_DNA"/>
</dbReference>
<feature type="region of interest" description="Disordered" evidence="1">
    <location>
        <begin position="1071"/>
        <end position="1094"/>
    </location>
</feature>
<feature type="transmembrane region" description="Helical" evidence="2">
    <location>
        <begin position="430"/>
        <end position="450"/>
    </location>
</feature>
<dbReference type="Gene3D" id="3.30.70.1430">
    <property type="entry name" value="Multidrug efflux transporter AcrB pore domain"/>
    <property type="match status" value="2"/>
</dbReference>
<feature type="transmembrane region" description="Helical" evidence="2">
    <location>
        <begin position="565"/>
        <end position="584"/>
    </location>
</feature>
<feature type="transmembrane region" description="Helical" evidence="2">
    <location>
        <begin position="934"/>
        <end position="954"/>
    </location>
</feature>
<feature type="transmembrane region" description="Helical" evidence="2">
    <location>
        <begin position="359"/>
        <end position="379"/>
    </location>
</feature>
<dbReference type="Gene3D" id="3.30.70.1320">
    <property type="entry name" value="Multidrug efflux transporter AcrB pore domain like"/>
    <property type="match status" value="1"/>
</dbReference>
<dbReference type="InterPro" id="IPR001036">
    <property type="entry name" value="Acrflvin-R"/>
</dbReference>
<feature type="transmembrane region" description="Helical" evidence="2">
    <location>
        <begin position="1040"/>
        <end position="1063"/>
    </location>
</feature>
<dbReference type="SUPFAM" id="SSF82693">
    <property type="entry name" value="Multidrug efflux transporter AcrB pore domain, PN1, PN2, PC1 and PC2 subdomains"/>
    <property type="match status" value="2"/>
</dbReference>
<gene>
    <name evidence="3" type="ORF">B0G92_2128</name>
    <name evidence="4" type="ORF">CLV50_1922</name>
</gene>
<proteinExistence type="predicted"/>
<dbReference type="EMBL" id="RCCB01000011">
    <property type="protein sequence ID" value="RLJ30512.1"/>
    <property type="molecule type" value="Genomic_DNA"/>
</dbReference>
<dbReference type="Gene3D" id="3.30.2090.10">
    <property type="entry name" value="Multidrug efflux transporter AcrB TolC docking domain, DN and DC subdomains"/>
    <property type="match status" value="2"/>
</dbReference>
<feature type="transmembrane region" description="Helical" evidence="2">
    <location>
        <begin position="1009"/>
        <end position="1028"/>
    </location>
</feature>
<accession>A0A497UIY0</accession>
<evidence type="ECO:0000313" key="5">
    <source>
        <dbReference type="Proteomes" id="UP000233767"/>
    </source>
</evidence>
<feature type="transmembrane region" description="Helical" evidence="2">
    <location>
        <begin position="908"/>
        <end position="927"/>
    </location>
</feature>
<evidence type="ECO:0000313" key="3">
    <source>
        <dbReference type="EMBL" id="PKW20849.1"/>
    </source>
</evidence>
<feature type="transmembrane region" description="Helical" evidence="2">
    <location>
        <begin position="960"/>
        <end position="981"/>
    </location>
</feature>
<protein>
    <submittedName>
        <fullName evidence="4">Multidrug efflux pump subunit AcrB</fullName>
    </submittedName>
</protein>
<dbReference type="Proteomes" id="UP000275027">
    <property type="component" value="Unassembled WGS sequence"/>
</dbReference>
<reference evidence="4 6" key="2">
    <citation type="submission" date="2018-10" db="EMBL/GenBank/DDBJ databases">
        <title>Genomic Encyclopedia of Archaeal and Bacterial Type Strains, Phase II (KMG-II): from individual species to whole genera.</title>
        <authorList>
            <person name="Goeker M."/>
        </authorList>
    </citation>
    <scope>NUCLEOTIDE SEQUENCE [LARGE SCALE GENOMIC DNA]</scope>
    <source>
        <strain evidence="4 6">DSM 21886</strain>
    </source>
</reference>
<evidence type="ECO:0000313" key="4">
    <source>
        <dbReference type="EMBL" id="RLJ30512.1"/>
    </source>
</evidence>
<dbReference type="InterPro" id="IPR027463">
    <property type="entry name" value="AcrB_DN_DC_subdom"/>
</dbReference>
<dbReference type="Proteomes" id="UP000233767">
    <property type="component" value="Unassembled WGS sequence"/>
</dbReference>